<dbReference type="Pfam" id="PF00856">
    <property type="entry name" value="SET"/>
    <property type="match status" value="1"/>
</dbReference>
<dbReference type="InterPro" id="IPR001214">
    <property type="entry name" value="SET_dom"/>
</dbReference>
<evidence type="ECO:0000256" key="2">
    <source>
        <dbReference type="ARBA" id="ARBA00023163"/>
    </source>
</evidence>
<keyword evidence="1" id="KW-0805">Transcription regulation</keyword>
<gene>
    <name evidence="4" type="ORF">EW145_g1203</name>
</gene>
<dbReference type="EMBL" id="SGPK01000031">
    <property type="protein sequence ID" value="THH10609.1"/>
    <property type="molecule type" value="Genomic_DNA"/>
</dbReference>
<evidence type="ECO:0000259" key="3">
    <source>
        <dbReference type="Pfam" id="PF00856"/>
    </source>
</evidence>
<dbReference type="AlphaFoldDB" id="A0A4S4LFK6"/>
<keyword evidence="5" id="KW-1185">Reference proteome</keyword>
<organism evidence="4 5">
    <name type="scientific">Phellinidium pouzarii</name>
    <dbReference type="NCBI Taxonomy" id="167371"/>
    <lineage>
        <taxon>Eukaryota</taxon>
        <taxon>Fungi</taxon>
        <taxon>Dikarya</taxon>
        <taxon>Basidiomycota</taxon>
        <taxon>Agaricomycotina</taxon>
        <taxon>Agaricomycetes</taxon>
        <taxon>Hymenochaetales</taxon>
        <taxon>Hymenochaetaceae</taxon>
        <taxon>Phellinidium</taxon>
    </lineage>
</organism>
<accession>A0A4S4LFK6</accession>
<dbReference type="SUPFAM" id="SSF82199">
    <property type="entry name" value="SET domain"/>
    <property type="match status" value="1"/>
</dbReference>
<evidence type="ECO:0000256" key="1">
    <source>
        <dbReference type="ARBA" id="ARBA00023015"/>
    </source>
</evidence>
<dbReference type="InterPro" id="IPR046341">
    <property type="entry name" value="SET_dom_sf"/>
</dbReference>
<dbReference type="GO" id="GO:0031507">
    <property type="term" value="P:heterochromatin formation"/>
    <property type="evidence" value="ECO:0007669"/>
    <property type="project" value="TreeGrafter"/>
</dbReference>
<comment type="caution">
    <text evidence="4">The sequence shown here is derived from an EMBL/GenBank/DDBJ whole genome shotgun (WGS) entry which is preliminary data.</text>
</comment>
<evidence type="ECO:0000313" key="5">
    <source>
        <dbReference type="Proteomes" id="UP000308199"/>
    </source>
</evidence>
<dbReference type="GO" id="GO:0035098">
    <property type="term" value="C:ESC/E(Z) complex"/>
    <property type="evidence" value="ECO:0007669"/>
    <property type="project" value="TreeGrafter"/>
</dbReference>
<keyword evidence="2" id="KW-0804">Transcription</keyword>
<sequence>MTFMEVDKDDICWNSQIQRGKEKETAVLKGEHGLGLFITEKVCDGDLIAEYIGEMIFEPTVTCRKYVLCHDSTIDASPIGNVTRFINHAKRKKTNCEALCRLVNGEQRIGIFAIIRMHSFLKPKT</sequence>
<dbReference type="PANTHER" id="PTHR45747">
    <property type="entry name" value="HISTONE-LYSINE N-METHYLTRANSFERASE E(Z)"/>
    <property type="match status" value="1"/>
</dbReference>
<dbReference type="GO" id="GO:0046976">
    <property type="term" value="F:histone H3K27 methyltransferase activity"/>
    <property type="evidence" value="ECO:0007669"/>
    <property type="project" value="TreeGrafter"/>
</dbReference>
<feature type="domain" description="SET" evidence="3">
    <location>
        <begin position="33"/>
        <end position="114"/>
    </location>
</feature>
<dbReference type="OrthoDB" id="6141102at2759"/>
<dbReference type="PANTHER" id="PTHR45747:SF4">
    <property type="entry name" value="HISTONE-LYSINE N-METHYLTRANSFERASE E(Z)"/>
    <property type="match status" value="1"/>
</dbReference>
<dbReference type="Gene3D" id="2.170.270.10">
    <property type="entry name" value="SET domain"/>
    <property type="match status" value="1"/>
</dbReference>
<dbReference type="Proteomes" id="UP000308199">
    <property type="component" value="Unassembled WGS sequence"/>
</dbReference>
<reference evidence="4 5" key="1">
    <citation type="submission" date="2019-02" db="EMBL/GenBank/DDBJ databases">
        <title>Genome sequencing of the rare red list fungi Phellinidium pouzarii.</title>
        <authorList>
            <person name="Buettner E."/>
            <person name="Kellner H."/>
        </authorList>
    </citation>
    <scope>NUCLEOTIDE SEQUENCE [LARGE SCALE GENOMIC DNA]</scope>
    <source>
        <strain evidence="4 5">DSM 108285</strain>
    </source>
</reference>
<name>A0A4S4LFK6_9AGAM</name>
<protein>
    <recommendedName>
        <fullName evidence="3">SET domain-containing protein</fullName>
    </recommendedName>
</protein>
<proteinExistence type="predicted"/>
<dbReference type="GO" id="GO:0003682">
    <property type="term" value="F:chromatin binding"/>
    <property type="evidence" value="ECO:0007669"/>
    <property type="project" value="TreeGrafter"/>
</dbReference>
<dbReference type="InterPro" id="IPR045318">
    <property type="entry name" value="EZH1/2-like"/>
</dbReference>
<evidence type="ECO:0000313" key="4">
    <source>
        <dbReference type="EMBL" id="THH10609.1"/>
    </source>
</evidence>